<dbReference type="Pfam" id="PF06933">
    <property type="entry name" value="SSP160"/>
    <property type="match status" value="1"/>
</dbReference>
<organism evidence="2 3">
    <name type="scientific">Clunio marinus</name>
    <dbReference type="NCBI Taxonomy" id="568069"/>
    <lineage>
        <taxon>Eukaryota</taxon>
        <taxon>Metazoa</taxon>
        <taxon>Ecdysozoa</taxon>
        <taxon>Arthropoda</taxon>
        <taxon>Hexapoda</taxon>
        <taxon>Insecta</taxon>
        <taxon>Pterygota</taxon>
        <taxon>Neoptera</taxon>
        <taxon>Endopterygota</taxon>
        <taxon>Diptera</taxon>
        <taxon>Nematocera</taxon>
        <taxon>Chironomoidea</taxon>
        <taxon>Chironomidae</taxon>
        <taxon>Clunio</taxon>
    </lineage>
</organism>
<keyword evidence="1" id="KW-0732">Signal</keyword>
<feature type="chain" id="PRO_5012837047" evidence="1">
    <location>
        <begin position="22"/>
        <end position="619"/>
    </location>
</feature>
<name>A0A1J1IX34_9DIPT</name>
<evidence type="ECO:0000256" key="1">
    <source>
        <dbReference type="SAM" id="SignalP"/>
    </source>
</evidence>
<dbReference type="EMBL" id="CVRI01000063">
    <property type="protein sequence ID" value="CRL04664.1"/>
    <property type="molecule type" value="Genomic_DNA"/>
</dbReference>
<sequence length="619" mass="68939">MNRSVLIFFALLFSIQREIQGHSEEIISTRSPDFVVSGEIVDYSVAISRSAEVTVSRTPPTISETSVTVIQSHDSEVVQVVTHVQSSYQSSIEFTSTRQSSFNFDSSSATSIIGNNVLFSNENGIERVIYGLFAILSIVSGEVQQYPPPFYVSYFDDAYPSPPDCLTSSNNIGCQAKVVIAIIASLTNDIENVLSDFEDYETDTSADIDVSCQNLATSEAVTSQLSSIRNAIQSYVDNNSEGVLIEIIASNLAQEFDSAVASLQTLIDNMMTCSDTLTGSLSSNHVKIFSGCDEDSTYPELCDVGGTKYTERLNRNVIRYTNFIRRRAVQVRETRLTRFEENAATAVELFSSIFSFIRTSFNRVRGIFSFGIKINALNLQSKLVKLLDTYSSVISNTIPSITSILEETEQEVENIQKSTSFDFYKRTNNFIEEIITNSNDYPCCNEYAQSTVELQAKFASEFSDCIKESYNVWNELAYNVTLQLARSGERFNEIDVALDKCIRLRCDKVQCLNQYIARRDSTKIINCIYGVVKSTYGVQDMMYLEGNFTIDGLRANSSIAISEAQECSNAAVEAADTELEEIKAAYEDCKVNRWCDAMATTTTTPAPRAFSCDDARRLP</sequence>
<accession>A0A1J1IX34</accession>
<protein>
    <submittedName>
        <fullName evidence="2">CLUMA_CG017728, isoform A</fullName>
    </submittedName>
</protein>
<reference evidence="2 3" key="1">
    <citation type="submission" date="2015-04" db="EMBL/GenBank/DDBJ databases">
        <authorList>
            <person name="Syromyatnikov M.Y."/>
            <person name="Popov V.N."/>
        </authorList>
    </citation>
    <scope>NUCLEOTIDE SEQUENCE [LARGE SCALE GENOMIC DNA]</scope>
</reference>
<gene>
    <name evidence="2" type="ORF">CLUMA_CG017728</name>
</gene>
<proteinExistence type="predicted"/>
<dbReference type="AlphaFoldDB" id="A0A1J1IX34"/>
<evidence type="ECO:0000313" key="3">
    <source>
        <dbReference type="Proteomes" id="UP000183832"/>
    </source>
</evidence>
<dbReference type="Proteomes" id="UP000183832">
    <property type="component" value="Unassembled WGS sequence"/>
</dbReference>
<dbReference type="InterPro" id="IPR009701">
    <property type="entry name" value="SSP160"/>
</dbReference>
<feature type="signal peptide" evidence="1">
    <location>
        <begin position="1"/>
        <end position="21"/>
    </location>
</feature>
<evidence type="ECO:0000313" key="2">
    <source>
        <dbReference type="EMBL" id="CRL04664.1"/>
    </source>
</evidence>
<keyword evidence="3" id="KW-1185">Reference proteome</keyword>